<dbReference type="HOGENOM" id="CLU_2435762_0_0_4"/>
<dbReference type="AlphaFoldDB" id="A0A076PN26"/>
<dbReference type="KEGG" id="ctes:O987_04475"/>
<dbReference type="EMBL" id="CP006704">
    <property type="protein sequence ID" value="AIJ45060.1"/>
    <property type="molecule type" value="Genomic_DNA"/>
</dbReference>
<name>A0A076PN26_COMTE</name>
<dbReference type="Proteomes" id="UP000028782">
    <property type="component" value="Chromosome"/>
</dbReference>
<accession>A0A076PN26</accession>
<evidence type="ECO:0000313" key="1">
    <source>
        <dbReference type="EMBL" id="AIJ45060.1"/>
    </source>
</evidence>
<reference evidence="1 2" key="1">
    <citation type="journal article" date="2014" name="Genome Announc.">
        <title>Complete Genome Sequence of Polychlorinated Biphenyl Degrader Comamonas testosteroni TK102 (NBRC 109938).</title>
        <authorList>
            <person name="Fukuda K."/>
            <person name="Hosoyama A."/>
            <person name="Tsuchikane K."/>
            <person name="Ohji S."/>
            <person name="Yamazoe A."/>
            <person name="Fujita N."/>
            <person name="Shintani M."/>
            <person name="Kimbara K."/>
        </authorList>
    </citation>
    <scope>NUCLEOTIDE SEQUENCE [LARGE SCALE GENOMIC DNA]</scope>
    <source>
        <strain evidence="1">TK102</strain>
    </source>
</reference>
<organism evidence="1 2">
    <name type="scientific">Comamonas testosteroni TK102</name>
    <dbReference type="NCBI Taxonomy" id="1392005"/>
    <lineage>
        <taxon>Bacteria</taxon>
        <taxon>Pseudomonadati</taxon>
        <taxon>Pseudomonadota</taxon>
        <taxon>Betaproteobacteria</taxon>
        <taxon>Burkholderiales</taxon>
        <taxon>Comamonadaceae</taxon>
        <taxon>Comamonas</taxon>
    </lineage>
</organism>
<proteinExistence type="predicted"/>
<protein>
    <submittedName>
        <fullName evidence="1">Uncharacterized protein</fullName>
    </submittedName>
</protein>
<sequence length="90" mass="10804">MLLCFFGRSESKWLIWMEALLEIFSQTRMMFYATDVLFLYAQHRSFSSKNVKIFPCLRHDGCEKMLFVASKFPCLRRALHHLNMLSQIRH</sequence>
<gene>
    <name evidence="1" type="ORF">O987_04475</name>
</gene>
<evidence type="ECO:0000313" key="2">
    <source>
        <dbReference type="Proteomes" id="UP000028782"/>
    </source>
</evidence>